<protein>
    <submittedName>
        <fullName evidence="2">Uncharacterized protein</fullName>
    </submittedName>
</protein>
<name>A0A1M5LQX1_9BACT</name>
<dbReference type="AlphaFoldDB" id="A0A1M5LQX1"/>
<gene>
    <name evidence="2" type="ORF">SAMN04488109_1350</name>
</gene>
<sequence>MGVSSRSPANEKDMLEYEELERMETVIDFIKEFRISNYGWDGKDVLVIIGMILAGFILANGLISFLPAATAGRLRKILLVVVSSISYGVIIFFMLNAFLTKDYGKLAGIIFFAGVTYLRRGVELFYETYDKLVDKVARRWRKEN</sequence>
<dbReference type="Proteomes" id="UP000184212">
    <property type="component" value="Unassembled WGS sequence"/>
</dbReference>
<evidence type="ECO:0000313" key="3">
    <source>
        <dbReference type="Proteomes" id="UP000184212"/>
    </source>
</evidence>
<dbReference type="EMBL" id="FQWQ01000001">
    <property type="protein sequence ID" value="SHG67477.1"/>
    <property type="molecule type" value="Genomic_DNA"/>
</dbReference>
<feature type="transmembrane region" description="Helical" evidence="1">
    <location>
        <begin position="45"/>
        <end position="65"/>
    </location>
</feature>
<keyword evidence="1" id="KW-0472">Membrane</keyword>
<proteinExistence type="predicted"/>
<dbReference type="RefSeq" id="WP_073132149.1">
    <property type="nucleotide sequence ID" value="NZ_FQWQ01000001.1"/>
</dbReference>
<keyword evidence="3" id="KW-1185">Reference proteome</keyword>
<evidence type="ECO:0000256" key="1">
    <source>
        <dbReference type="SAM" id="Phobius"/>
    </source>
</evidence>
<reference evidence="2 3" key="1">
    <citation type="submission" date="2016-11" db="EMBL/GenBank/DDBJ databases">
        <authorList>
            <person name="Jaros S."/>
            <person name="Januszkiewicz K."/>
            <person name="Wedrychowicz H."/>
        </authorList>
    </citation>
    <scope>NUCLEOTIDE SEQUENCE [LARGE SCALE GENOMIC DNA]</scope>
    <source>
        <strain evidence="2 3">DSM 24574</strain>
    </source>
</reference>
<keyword evidence="1" id="KW-0812">Transmembrane</keyword>
<evidence type="ECO:0000313" key="2">
    <source>
        <dbReference type="EMBL" id="SHG67477.1"/>
    </source>
</evidence>
<keyword evidence="1" id="KW-1133">Transmembrane helix</keyword>
<accession>A0A1M5LQX1</accession>
<feature type="transmembrane region" description="Helical" evidence="1">
    <location>
        <begin position="77"/>
        <end position="99"/>
    </location>
</feature>
<organism evidence="2 3">
    <name type="scientific">Chryseolinea serpens</name>
    <dbReference type="NCBI Taxonomy" id="947013"/>
    <lineage>
        <taxon>Bacteria</taxon>
        <taxon>Pseudomonadati</taxon>
        <taxon>Bacteroidota</taxon>
        <taxon>Cytophagia</taxon>
        <taxon>Cytophagales</taxon>
        <taxon>Fulvivirgaceae</taxon>
        <taxon>Chryseolinea</taxon>
    </lineage>
</organism>